<dbReference type="Pfam" id="PF01368">
    <property type="entry name" value="DHH"/>
    <property type="match status" value="1"/>
</dbReference>
<protein>
    <submittedName>
        <fullName evidence="3">Single-stranded DNA-specific exonuclease</fullName>
    </submittedName>
</protein>
<keyword evidence="3" id="KW-0269">Exonuclease</keyword>
<sequence length="435" mass="48649">MFEMLRVEAKRAVRILEKHEFARVYTHYDVDGISSGAIIATALLRRGIQFHLSFLSGLNDGVEVEDELVIFADMGSGYPDVISSIDANVIVVDHHFPVGRIEARREFAHINPHLAGIDGSYELSASGTAFIFANEVGDNSDLSSLALLGMIGDKQKISGGNAEIVKKGVESGHIDEKEGLRMISGSVRDVLRLSLEPYLDFYSKEEELEEFLERVRINGDREFDELSREEERRLANAIVLRVLNMNSYPGVVEDFTGKKFFLKSELVRNAVMMSEIVNATGRKASQSIGFGICMRDESYLEKGHELWRKFTVEIHEEIERRRHEVKEGECIRYLIMEEGSSTGPIASVFSRYLFADRPFVAINIKKDGRVKVSARSNQKLAERVDLAEVMRIAAEKVGGRGGGHVVAAGANISADVVDEFVKEVDRLCCTQLGWR</sequence>
<dbReference type="Pfam" id="PF02272">
    <property type="entry name" value="DHHA1"/>
    <property type="match status" value="1"/>
</dbReference>
<accession>A0A0F7IG62</accession>
<dbReference type="HOGENOM" id="CLU_042622_0_0_2"/>
<proteinExistence type="predicted"/>
<dbReference type="RefSeq" id="WP_048095189.1">
    <property type="nucleotide sequence ID" value="NZ_CP011267.1"/>
</dbReference>
<name>A0A0F7IG62_9EURY</name>
<dbReference type="InterPro" id="IPR051673">
    <property type="entry name" value="SSDNA_exonuclease_RecJ"/>
</dbReference>
<dbReference type="Proteomes" id="UP000034723">
    <property type="component" value="Chromosome"/>
</dbReference>
<dbReference type="GeneID" id="24803679"/>
<dbReference type="InterPro" id="IPR001667">
    <property type="entry name" value="DDH_dom"/>
</dbReference>
<organism evidence="3 4">
    <name type="scientific">Geoglobus ahangari</name>
    <dbReference type="NCBI Taxonomy" id="113653"/>
    <lineage>
        <taxon>Archaea</taxon>
        <taxon>Methanobacteriati</taxon>
        <taxon>Methanobacteriota</taxon>
        <taxon>Archaeoglobi</taxon>
        <taxon>Archaeoglobales</taxon>
        <taxon>Archaeoglobaceae</taxon>
        <taxon>Geoglobus</taxon>
    </lineage>
</organism>
<dbReference type="AlphaFoldDB" id="A0A0F7IG62"/>
<evidence type="ECO:0000313" key="3">
    <source>
        <dbReference type="EMBL" id="AKG91580.1"/>
    </source>
</evidence>
<dbReference type="KEGG" id="gah:GAH_01104"/>
<dbReference type="InterPro" id="IPR038763">
    <property type="entry name" value="DHH_sf"/>
</dbReference>
<dbReference type="STRING" id="113653.GAH_01104"/>
<keyword evidence="3" id="KW-0540">Nuclease</keyword>
<feature type="domain" description="DDH" evidence="1">
    <location>
        <begin position="24"/>
        <end position="146"/>
    </location>
</feature>
<dbReference type="OrthoDB" id="36101at2157"/>
<dbReference type="SUPFAM" id="SSF64182">
    <property type="entry name" value="DHH phosphoesterases"/>
    <property type="match status" value="1"/>
</dbReference>
<keyword evidence="4" id="KW-1185">Reference proteome</keyword>
<dbReference type="EMBL" id="CP011267">
    <property type="protein sequence ID" value="AKG91580.1"/>
    <property type="molecule type" value="Genomic_DNA"/>
</dbReference>
<feature type="domain" description="DHHA1" evidence="2">
    <location>
        <begin position="339"/>
        <end position="427"/>
    </location>
</feature>
<dbReference type="InterPro" id="IPR003156">
    <property type="entry name" value="DHHA1_dom"/>
</dbReference>
<dbReference type="Gene3D" id="3.90.1640.30">
    <property type="match status" value="1"/>
</dbReference>
<dbReference type="GO" id="GO:0003676">
    <property type="term" value="F:nucleic acid binding"/>
    <property type="evidence" value="ECO:0007669"/>
    <property type="project" value="InterPro"/>
</dbReference>
<dbReference type="InParanoid" id="A0A0F7IG62"/>
<evidence type="ECO:0000313" key="4">
    <source>
        <dbReference type="Proteomes" id="UP000034723"/>
    </source>
</evidence>
<keyword evidence="3" id="KW-0378">Hydrolase</keyword>
<gene>
    <name evidence="3" type="ORF">GAH_01104</name>
</gene>
<reference evidence="3 4" key="1">
    <citation type="submission" date="2015-04" db="EMBL/GenBank/DDBJ databases">
        <title>The complete genome sequence of the hyperthermophilic, obligate iron-reducing archaeon Geoglobus ahangari strain 234T.</title>
        <authorList>
            <person name="Manzella M.P."/>
            <person name="Holmes D.E."/>
            <person name="Rocheleau J.M."/>
            <person name="Chung A."/>
            <person name="Reguera G."/>
            <person name="Kashefi K."/>
        </authorList>
    </citation>
    <scope>NUCLEOTIDE SEQUENCE [LARGE SCALE GENOMIC DNA]</scope>
    <source>
        <strain evidence="3 4">234</strain>
    </source>
</reference>
<evidence type="ECO:0000259" key="2">
    <source>
        <dbReference type="Pfam" id="PF02272"/>
    </source>
</evidence>
<dbReference type="PATRIC" id="fig|113653.22.peg.1097"/>
<dbReference type="PANTHER" id="PTHR30255">
    <property type="entry name" value="SINGLE-STRANDED-DNA-SPECIFIC EXONUCLEASE RECJ"/>
    <property type="match status" value="1"/>
</dbReference>
<dbReference type="PANTHER" id="PTHR30255:SF2">
    <property type="entry name" value="SINGLE-STRANDED-DNA-SPECIFIC EXONUCLEASE RECJ"/>
    <property type="match status" value="1"/>
</dbReference>
<dbReference type="GO" id="GO:0004527">
    <property type="term" value="F:exonuclease activity"/>
    <property type="evidence" value="ECO:0007669"/>
    <property type="project" value="UniProtKB-KW"/>
</dbReference>
<dbReference type="Gene3D" id="3.10.310.30">
    <property type="match status" value="1"/>
</dbReference>
<evidence type="ECO:0000259" key="1">
    <source>
        <dbReference type="Pfam" id="PF01368"/>
    </source>
</evidence>